<dbReference type="PANTHER" id="PTHR22740:SF3">
    <property type="entry name" value="PROTEIN KRBA1"/>
    <property type="match status" value="1"/>
</dbReference>
<keyword evidence="5" id="KW-1185">Reference proteome</keyword>
<feature type="compositionally biased region" description="Low complexity" evidence="2">
    <location>
        <begin position="145"/>
        <end position="154"/>
    </location>
</feature>
<feature type="compositionally biased region" description="Low complexity" evidence="2">
    <location>
        <begin position="861"/>
        <end position="890"/>
    </location>
</feature>
<dbReference type="PANTHER" id="PTHR22740">
    <property type="entry name" value="PROTEIN KRBA1"/>
    <property type="match status" value="1"/>
</dbReference>
<dbReference type="SMART" id="SM00349">
    <property type="entry name" value="KRAB"/>
    <property type="match status" value="1"/>
</dbReference>
<dbReference type="Pfam" id="PF15287">
    <property type="entry name" value="KRBA1"/>
    <property type="match status" value="4"/>
</dbReference>
<feature type="region of interest" description="Disordered" evidence="2">
    <location>
        <begin position="215"/>
        <end position="544"/>
    </location>
</feature>
<feature type="region of interest" description="Disordered" evidence="2">
    <location>
        <begin position="560"/>
        <end position="579"/>
    </location>
</feature>
<evidence type="ECO:0000256" key="2">
    <source>
        <dbReference type="SAM" id="MobiDB-lite"/>
    </source>
</evidence>
<dbReference type="InterPro" id="IPR040095">
    <property type="entry name" value="KRBA1"/>
</dbReference>
<evidence type="ECO:0000256" key="1">
    <source>
        <dbReference type="SAM" id="Coils"/>
    </source>
</evidence>
<dbReference type="EMBL" id="KE164242">
    <property type="protein sequence ID" value="EPQ16293.1"/>
    <property type="molecule type" value="Genomic_DNA"/>
</dbReference>
<dbReference type="Proteomes" id="UP000052978">
    <property type="component" value="Unassembled WGS sequence"/>
</dbReference>
<evidence type="ECO:0000313" key="5">
    <source>
        <dbReference type="Proteomes" id="UP000052978"/>
    </source>
</evidence>
<reference evidence="4 5" key="1">
    <citation type="journal article" date="2013" name="Nat. Commun.">
        <title>Genome analysis reveals insights into physiology and longevity of the Brandt's bat Myotis brandtii.</title>
        <authorList>
            <person name="Seim I."/>
            <person name="Fang X."/>
            <person name="Xiong Z."/>
            <person name="Lobanov A.V."/>
            <person name="Huang Z."/>
            <person name="Ma S."/>
            <person name="Feng Y."/>
            <person name="Turanov A.A."/>
            <person name="Zhu Y."/>
            <person name="Lenz T.L."/>
            <person name="Gerashchenko M.V."/>
            <person name="Fan D."/>
            <person name="Hee Yim S."/>
            <person name="Yao X."/>
            <person name="Jordan D."/>
            <person name="Xiong Y."/>
            <person name="Ma Y."/>
            <person name="Lyapunov A.N."/>
            <person name="Chen G."/>
            <person name="Kulakova O.I."/>
            <person name="Sun Y."/>
            <person name="Lee S.G."/>
            <person name="Bronson R.T."/>
            <person name="Moskalev A.A."/>
            <person name="Sunyaev S.R."/>
            <person name="Zhang G."/>
            <person name="Krogh A."/>
            <person name="Wang J."/>
            <person name="Gladyshev V.N."/>
        </authorList>
    </citation>
    <scope>NUCLEOTIDE SEQUENCE [LARGE SCALE GENOMIC DNA]</scope>
</reference>
<gene>
    <name evidence="4" type="ORF">D623_10025632</name>
</gene>
<name>S7PZ68_MYOBR</name>
<dbReference type="Gene3D" id="6.10.140.140">
    <property type="match status" value="1"/>
</dbReference>
<feature type="coiled-coil region" evidence="1">
    <location>
        <begin position="704"/>
        <end position="731"/>
    </location>
</feature>
<evidence type="ECO:0000313" key="4">
    <source>
        <dbReference type="EMBL" id="EPQ16293.1"/>
    </source>
</evidence>
<dbReference type="InterPro" id="IPR036051">
    <property type="entry name" value="KRAB_dom_sf"/>
</dbReference>
<organism evidence="4 5">
    <name type="scientific">Myotis brandtii</name>
    <name type="common">Brandt's bat</name>
    <dbReference type="NCBI Taxonomy" id="109478"/>
    <lineage>
        <taxon>Eukaryota</taxon>
        <taxon>Metazoa</taxon>
        <taxon>Chordata</taxon>
        <taxon>Craniata</taxon>
        <taxon>Vertebrata</taxon>
        <taxon>Euteleostomi</taxon>
        <taxon>Mammalia</taxon>
        <taxon>Eutheria</taxon>
        <taxon>Laurasiatheria</taxon>
        <taxon>Chiroptera</taxon>
        <taxon>Yangochiroptera</taxon>
        <taxon>Vespertilionidae</taxon>
        <taxon>Myotis</taxon>
    </lineage>
</organism>
<dbReference type="PROSITE" id="PS50805">
    <property type="entry name" value="KRAB"/>
    <property type="match status" value="1"/>
</dbReference>
<feature type="compositionally biased region" description="Polar residues" evidence="2">
    <location>
        <begin position="953"/>
        <end position="963"/>
    </location>
</feature>
<sequence length="963" mass="101776">MEGLWMNPTGLPITALVSPANNSREDYKFHHTFSTEIAKFLKVSPEKLVMMQPEKFQPKYKPRSNMMDIQVPIAFQDLAVRFSEEEWQLLGERQRELYRDVMQENYQALVSLGTADLLPLSAFLSPAEPGRAMSRSKAGEEQEPPKGGAVAGGAPQHSLHLTALVQLVKEIPGFLFGEIGPESGRAGLDGEQANPEAAVTVATCPLQGLLNCLPDTPVHQPSGSSSSSSSPGARRQGSPIPIKTADTQEPTEKEGPGAPDGKCSPLTCSPGRRKSHRKQQRGTSGAGPTGTSPGSSPLQGLINCLKEILVPGPQHPEASSSLPPPVPGLGMSRLTRVQLGPGSPPWGGPRSLQTLPSCSGAGAGRVLSVKMEDGWAQGPPVPASCQLRKRTHRPCATSSPGGDGDTSGDQVLRWGPTAQASSASSSPLEALEACLKGIPLSGSLPPQPPPATSWFQSSHPGDPGSQRPELNPRGSHSQGLTVGPLPALGLQGFVRDGPALAPGPHSTPTSFSSSSSTDGDLDFQISEGSQGRRPEKGIPVRSAPLQGLENCLREISVPRPQPAWSWSSAGDREPQRVEPKNWMADKEGLRREVCEPVHLRGDVPTRSLRPASPQALTSSSVPACCQRGLKDHVATRPGPWKWLQDELSPCVPALVLAKTEGRPLTRGLPEPPPMATVPPALPPASPRPPCPCGSSLQQELHSLSATLSEKLDQLASALAGLSQEVATMRTQVHRLGRCPRGPGPKGQASWPRALPRGPHWAHGPARRHLPYWRQKGPTRPKPKILHGQAEGCRAGEASGLSLGTRHLVPQLPPGAPQAEPSGTSSSPSQHPPPSACSRAVLTVHPLLGHIGGPQTPPAPSVPAAFPPQMASPATSADAEPPAAAAAPTGPRNWPKDPNSLLVGVQRGFEEELWHGREHRDPRWEASNHLHQLRPEDALPLAASPRGQSAPAHLSNQTFPISGL</sequence>
<evidence type="ECO:0000259" key="3">
    <source>
        <dbReference type="PROSITE" id="PS50805"/>
    </source>
</evidence>
<feature type="region of interest" description="Disordered" evidence="2">
    <location>
        <begin position="735"/>
        <end position="792"/>
    </location>
</feature>
<dbReference type="eggNOG" id="KOG1721">
    <property type="taxonomic scope" value="Eukaryota"/>
</dbReference>
<dbReference type="SUPFAM" id="SSF109640">
    <property type="entry name" value="KRAB domain (Kruppel-associated box)"/>
    <property type="match status" value="1"/>
</dbReference>
<dbReference type="GO" id="GO:0006355">
    <property type="term" value="P:regulation of DNA-templated transcription"/>
    <property type="evidence" value="ECO:0007669"/>
    <property type="project" value="InterPro"/>
</dbReference>
<dbReference type="SUPFAM" id="SSF52833">
    <property type="entry name" value="Thioredoxin-like"/>
    <property type="match status" value="1"/>
</dbReference>
<feature type="domain" description="KRAB" evidence="3">
    <location>
        <begin position="73"/>
        <end position="155"/>
    </location>
</feature>
<feature type="compositionally biased region" description="Basic and acidic residues" evidence="2">
    <location>
        <begin position="570"/>
        <end position="579"/>
    </location>
</feature>
<dbReference type="InterPro" id="IPR036249">
    <property type="entry name" value="Thioredoxin-like_sf"/>
</dbReference>
<feature type="compositionally biased region" description="Low complexity" evidence="2">
    <location>
        <begin position="418"/>
        <end position="444"/>
    </location>
</feature>
<proteinExistence type="predicted"/>
<feature type="compositionally biased region" description="Low complexity" evidence="2">
    <location>
        <begin position="221"/>
        <end position="232"/>
    </location>
</feature>
<protein>
    <submittedName>
        <fullName evidence="4">Protein KRBA1</fullName>
    </submittedName>
</protein>
<dbReference type="Gene3D" id="3.40.30.10">
    <property type="entry name" value="Glutaredoxin"/>
    <property type="match status" value="1"/>
</dbReference>
<dbReference type="CDD" id="cd07765">
    <property type="entry name" value="KRAB_A-box"/>
    <property type="match status" value="1"/>
</dbReference>
<keyword evidence="1" id="KW-0175">Coiled coil</keyword>
<dbReference type="AlphaFoldDB" id="S7PZ68"/>
<feature type="compositionally biased region" description="Low complexity" evidence="2">
    <location>
        <begin position="506"/>
        <end position="517"/>
    </location>
</feature>
<accession>S7PZ68</accession>
<feature type="region of interest" description="Disordered" evidence="2">
    <location>
        <begin position="940"/>
        <end position="963"/>
    </location>
</feature>
<feature type="compositionally biased region" description="Basic residues" evidence="2">
    <location>
        <begin position="764"/>
        <end position="784"/>
    </location>
</feature>
<dbReference type="InterPro" id="IPR029317">
    <property type="entry name" value="KRBA1_rpt"/>
</dbReference>
<dbReference type="SMART" id="SM01258">
    <property type="entry name" value="KRBA1"/>
    <property type="match status" value="4"/>
</dbReference>
<feature type="region of interest" description="Disordered" evidence="2">
    <location>
        <begin position="804"/>
        <end position="900"/>
    </location>
</feature>
<feature type="compositionally biased region" description="Basic residues" evidence="2">
    <location>
        <begin position="271"/>
        <end position="280"/>
    </location>
</feature>
<dbReference type="Pfam" id="PF01352">
    <property type="entry name" value="KRAB"/>
    <property type="match status" value="1"/>
</dbReference>
<feature type="region of interest" description="Disordered" evidence="2">
    <location>
        <begin position="129"/>
        <end position="154"/>
    </location>
</feature>
<dbReference type="InterPro" id="IPR001909">
    <property type="entry name" value="KRAB"/>
</dbReference>